<keyword evidence="1" id="KW-0472">Membrane</keyword>
<evidence type="ECO:0000313" key="2">
    <source>
        <dbReference type="EMBL" id="TNN84736.1"/>
    </source>
</evidence>
<keyword evidence="1" id="KW-0812">Transmembrane</keyword>
<proteinExistence type="predicted"/>
<organism evidence="2 3">
    <name type="scientific">Liparis tanakae</name>
    <name type="common">Tanaka's snailfish</name>
    <dbReference type="NCBI Taxonomy" id="230148"/>
    <lineage>
        <taxon>Eukaryota</taxon>
        <taxon>Metazoa</taxon>
        <taxon>Chordata</taxon>
        <taxon>Craniata</taxon>
        <taxon>Vertebrata</taxon>
        <taxon>Euteleostomi</taxon>
        <taxon>Actinopterygii</taxon>
        <taxon>Neopterygii</taxon>
        <taxon>Teleostei</taxon>
        <taxon>Neoteleostei</taxon>
        <taxon>Acanthomorphata</taxon>
        <taxon>Eupercaria</taxon>
        <taxon>Perciformes</taxon>
        <taxon>Cottioidei</taxon>
        <taxon>Cottales</taxon>
        <taxon>Liparidae</taxon>
        <taxon>Liparis</taxon>
    </lineage>
</organism>
<name>A0A4Z2J3G2_9TELE</name>
<accession>A0A4Z2J3G2</accession>
<protein>
    <submittedName>
        <fullName evidence="2">Uncharacterized protein</fullName>
    </submittedName>
</protein>
<sequence>MKQVENMNPGATLVRDHGAAAVLETQRLPLCGVGAVCFSACVILLAGKQADVRRRDKRLCIEMRPLRPVDT</sequence>
<dbReference type="EMBL" id="SRLO01000024">
    <property type="protein sequence ID" value="TNN84736.1"/>
    <property type="molecule type" value="Genomic_DNA"/>
</dbReference>
<dbReference type="AlphaFoldDB" id="A0A4Z2J3G2"/>
<feature type="transmembrane region" description="Helical" evidence="1">
    <location>
        <begin position="27"/>
        <end position="47"/>
    </location>
</feature>
<evidence type="ECO:0000313" key="3">
    <source>
        <dbReference type="Proteomes" id="UP000314294"/>
    </source>
</evidence>
<keyword evidence="3" id="KW-1185">Reference proteome</keyword>
<comment type="caution">
    <text evidence="2">The sequence shown here is derived from an EMBL/GenBank/DDBJ whole genome shotgun (WGS) entry which is preliminary data.</text>
</comment>
<evidence type="ECO:0000256" key="1">
    <source>
        <dbReference type="SAM" id="Phobius"/>
    </source>
</evidence>
<gene>
    <name evidence="2" type="ORF">EYF80_004781</name>
</gene>
<keyword evidence="1" id="KW-1133">Transmembrane helix</keyword>
<reference evidence="2 3" key="1">
    <citation type="submission" date="2019-03" db="EMBL/GenBank/DDBJ databases">
        <title>First draft genome of Liparis tanakae, snailfish: a comprehensive survey of snailfish specific genes.</title>
        <authorList>
            <person name="Kim W."/>
            <person name="Song I."/>
            <person name="Jeong J.-H."/>
            <person name="Kim D."/>
            <person name="Kim S."/>
            <person name="Ryu S."/>
            <person name="Song J.Y."/>
            <person name="Lee S.K."/>
        </authorList>
    </citation>
    <scope>NUCLEOTIDE SEQUENCE [LARGE SCALE GENOMIC DNA]</scope>
    <source>
        <tissue evidence="2">Muscle</tissue>
    </source>
</reference>
<dbReference type="Proteomes" id="UP000314294">
    <property type="component" value="Unassembled WGS sequence"/>
</dbReference>